<dbReference type="GO" id="GO:0006355">
    <property type="term" value="P:regulation of DNA-templated transcription"/>
    <property type="evidence" value="ECO:0007669"/>
    <property type="project" value="InterPro"/>
</dbReference>
<dbReference type="InterPro" id="IPR000792">
    <property type="entry name" value="Tscrpt_reg_LuxR_C"/>
</dbReference>
<evidence type="ECO:0000313" key="2">
    <source>
        <dbReference type="EMBL" id="PVG82209.1"/>
    </source>
</evidence>
<dbReference type="InterPro" id="IPR058852">
    <property type="entry name" value="HTH_77"/>
</dbReference>
<dbReference type="RefSeq" id="WP_116572513.1">
    <property type="nucleotide sequence ID" value="NZ_QDGZ01000005.1"/>
</dbReference>
<dbReference type="GO" id="GO:0003677">
    <property type="term" value="F:DNA binding"/>
    <property type="evidence" value="ECO:0007669"/>
    <property type="project" value="InterPro"/>
</dbReference>
<dbReference type="Pfam" id="PF25872">
    <property type="entry name" value="HTH_77"/>
    <property type="match status" value="1"/>
</dbReference>
<dbReference type="EMBL" id="QDGZ01000005">
    <property type="protein sequence ID" value="PVG82209.1"/>
    <property type="molecule type" value="Genomic_DNA"/>
</dbReference>
<feature type="domain" description="HTH luxR-type" evidence="1">
    <location>
        <begin position="671"/>
        <end position="736"/>
    </location>
</feature>
<dbReference type="SUPFAM" id="SSF52540">
    <property type="entry name" value="P-loop containing nucleoside triphosphate hydrolases"/>
    <property type="match status" value="1"/>
</dbReference>
<dbReference type="Gene3D" id="3.40.50.300">
    <property type="entry name" value="P-loop containing nucleotide triphosphate hydrolases"/>
    <property type="match status" value="1"/>
</dbReference>
<dbReference type="InterPro" id="IPR016032">
    <property type="entry name" value="Sig_transdc_resp-reg_C-effctor"/>
</dbReference>
<dbReference type="InterPro" id="IPR011990">
    <property type="entry name" value="TPR-like_helical_dom_sf"/>
</dbReference>
<keyword evidence="3" id="KW-1185">Reference proteome</keyword>
<name>A0A2T8F939_9ACTN</name>
<dbReference type="PROSITE" id="PS00622">
    <property type="entry name" value="HTH_LUXR_1"/>
    <property type="match status" value="1"/>
</dbReference>
<protein>
    <submittedName>
        <fullName evidence="2">LuxR family transcriptional regulator</fullName>
    </submittedName>
</protein>
<dbReference type="GO" id="GO:0043531">
    <property type="term" value="F:ADP binding"/>
    <property type="evidence" value="ECO:0007669"/>
    <property type="project" value="InterPro"/>
</dbReference>
<gene>
    <name evidence="2" type="ORF">DDE18_11960</name>
</gene>
<dbReference type="AlphaFoldDB" id="A0A2T8F939"/>
<dbReference type="Gene3D" id="1.10.10.10">
    <property type="entry name" value="Winged helix-like DNA-binding domain superfamily/Winged helix DNA-binding domain"/>
    <property type="match status" value="1"/>
</dbReference>
<accession>A0A2T8F939</accession>
<dbReference type="SUPFAM" id="SSF48452">
    <property type="entry name" value="TPR-like"/>
    <property type="match status" value="1"/>
</dbReference>
<dbReference type="Proteomes" id="UP000246018">
    <property type="component" value="Unassembled WGS sequence"/>
</dbReference>
<dbReference type="Pfam" id="PF00931">
    <property type="entry name" value="NB-ARC"/>
    <property type="match status" value="1"/>
</dbReference>
<sequence>MTLTGMGGVGKTRLAVQVARSACRAFRDGAWLVELASVAEPGQVAEAVAGSLRIPEQSGRDAKEALSEFLARRELLLVMDNCEHLTDGCTPLLSELLKRAEGLRVLATSREVLGVPGEVVYDVAPLAVPAEGGPLDETASPALALLVQRAGAASADFEVTEGNLGTLAEICRRLDGLPLAIELAAVQLRVLSPQELSSRLQDRFRLLVSPGQHSGRRTLRQTVEWSYDLCEKAERKLWTRLAVFADDFTLAAAAAVCSGEDLDEGDVTEAVLRLVNKSVLLSSADGGTRRFRMLATLREYGLERLRDEHGVGGDPSPSEVELRARHLAWCGQLAARFEGEWFGPDQPRWRAQLVAELPNIRAALQFALDHPGHTSAGQRLAADLRALWLTGPMREGTVWLARLIDAAPEPSPELVHALSALSWVAAAAGSADRSTEAARSAVELAAEHAPERLPRALHNLGMNLAARGDPSALPLLEESVARARSAPGERSEELAYALFTLGFCVGVQGDLARSADLYAESVSICRGAGERWWLAWMRLAEAYRSSILEDPAALESAVREALDLARQVPDDHACVTALSHLALRAEGADARRAAFLLGICEQYWRDAGGFMLAVEPWASAIEQAREWCRTALGEAAYEEEHRRGEAATLEEGIAMVLGERPSAPSRTGAAVTATGVKLTKREAEIARLVAEGLSNRDIAARLVLSSRTVETHVQNILTKTGFTSRTQIAAWYAGLGRSDDAPPQGPDGWPRNW</sequence>
<dbReference type="InterPro" id="IPR027417">
    <property type="entry name" value="P-loop_NTPase"/>
</dbReference>
<dbReference type="Pfam" id="PF13424">
    <property type="entry name" value="TPR_12"/>
    <property type="match status" value="1"/>
</dbReference>
<proteinExistence type="predicted"/>
<dbReference type="PROSITE" id="PS50043">
    <property type="entry name" value="HTH_LUXR_2"/>
    <property type="match status" value="1"/>
</dbReference>
<dbReference type="PRINTS" id="PR00038">
    <property type="entry name" value="HTHLUXR"/>
</dbReference>
<dbReference type="CDD" id="cd06170">
    <property type="entry name" value="LuxR_C_like"/>
    <property type="match status" value="1"/>
</dbReference>
<dbReference type="InterPro" id="IPR036388">
    <property type="entry name" value="WH-like_DNA-bd_sf"/>
</dbReference>
<dbReference type="InterPro" id="IPR002182">
    <property type="entry name" value="NB-ARC"/>
</dbReference>
<dbReference type="PANTHER" id="PTHR47691">
    <property type="entry name" value="REGULATOR-RELATED"/>
    <property type="match status" value="1"/>
</dbReference>
<dbReference type="PANTHER" id="PTHR47691:SF3">
    <property type="entry name" value="HTH-TYPE TRANSCRIPTIONAL REGULATOR RV0890C-RELATED"/>
    <property type="match status" value="1"/>
</dbReference>
<dbReference type="SMART" id="SM00421">
    <property type="entry name" value="HTH_LUXR"/>
    <property type="match status" value="1"/>
</dbReference>
<dbReference type="Gene3D" id="1.25.40.10">
    <property type="entry name" value="Tetratricopeptide repeat domain"/>
    <property type="match status" value="1"/>
</dbReference>
<reference evidence="2 3" key="1">
    <citation type="submission" date="2018-04" db="EMBL/GenBank/DDBJ databases">
        <title>Genome of Nocardioides gansuensis WSJ-1.</title>
        <authorList>
            <person name="Wu S."/>
            <person name="Wang G."/>
        </authorList>
    </citation>
    <scope>NUCLEOTIDE SEQUENCE [LARGE SCALE GENOMIC DNA]</scope>
    <source>
        <strain evidence="2 3">WSJ-1</strain>
    </source>
</reference>
<organism evidence="2 3">
    <name type="scientific">Nocardioides gansuensis</name>
    <dbReference type="NCBI Taxonomy" id="2138300"/>
    <lineage>
        <taxon>Bacteria</taxon>
        <taxon>Bacillati</taxon>
        <taxon>Actinomycetota</taxon>
        <taxon>Actinomycetes</taxon>
        <taxon>Propionibacteriales</taxon>
        <taxon>Nocardioidaceae</taxon>
        <taxon>Nocardioides</taxon>
    </lineage>
</organism>
<dbReference type="SUPFAM" id="SSF46894">
    <property type="entry name" value="C-terminal effector domain of the bipartite response regulators"/>
    <property type="match status" value="1"/>
</dbReference>
<evidence type="ECO:0000313" key="3">
    <source>
        <dbReference type="Proteomes" id="UP000246018"/>
    </source>
</evidence>
<dbReference type="Pfam" id="PF00196">
    <property type="entry name" value="GerE"/>
    <property type="match status" value="1"/>
</dbReference>
<comment type="caution">
    <text evidence="2">The sequence shown here is derived from an EMBL/GenBank/DDBJ whole genome shotgun (WGS) entry which is preliminary data.</text>
</comment>
<evidence type="ECO:0000259" key="1">
    <source>
        <dbReference type="PROSITE" id="PS50043"/>
    </source>
</evidence>